<proteinExistence type="predicted"/>
<dbReference type="AlphaFoldDB" id="A0A7J7DTK2"/>
<dbReference type="GO" id="GO:0005886">
    <property type="term" value="C:plasma membrane"/>
    <property type="evidence" value="ECO:0007669"/>
    <property type="project" value="TreeGrafter"/>
</dbReference>
<keyword evidence="5" id="KW-1185">Reference proteome</keyword>
<evidence type="ECO:0000313" key="5">
    <source>
        <dbReference type="Proteomes" id="UP000593562"/>
    </source>
</evidence>
<dbReference type="GO" id="GO:0009055">
    <property type="term" value="F:electron transfer activity"/>
    <property type="evidence" value="ECO:0007669"/>
    <property type="project" value="InterPro"/>
</dbReference>
<dbReference type="Proteomes" id="UP000593562">
    <property type="component" value="Unassembled WGS sequence"/>
</dbReference>
<dbReference type="Pfam" id="PF02298">
    <property type="entry name" value="Cu_bind_like"/>
    <property type="match status" value="1"/>
</dbReference>
<organism evidence="4 5">
    <name type="scientific">Tripterygium wilfordii</name>
    <name type="common">Thunder God vine</name>
    <dbReference type="NCBI Taxonomy" id="458696"/>
    <lineage>
        <taxon>Eukaryota</taxon>
        <taxon>Viridiplantae</taxon>
        <taxon>Streptophyta</taxon>
        <taxon>Embryophyta</taxon>
        <taxon>Tracheophyta</taxon>
        <taxon>Spermatophyta</taxon>
        <taxon>Magnoliopsida</taxon>
        <taxon>eudicotyledons</taxon>
        <taxon>Gunneridae</taxon>
        <taxon>Pentapetalae</taxon>
        <taxon>rosids</taxon>
        <taxon>fabids</taxon>
        <taxon>Celastrales</taxon>
        <taxon>Celastraceae</taxon>
        <taxon>Tripterygium</taxon>
    </lineage>
</organism>
<dbReference type="InParanoid" id="A0A7J7DTK2"/>
<dbReference type="OrthoDB" id="2015260at2759"/>
<keyword evidence="1" id="KW-0812">Transmembrane</keyword>
<dbReference type="InterPro" id="IPR003245">
    <property type="entry name" value="Phytocyanin_dom"/>
</dbReference>
<feature type="transmembrane region" description="Helical" evidence="1">
    <location>
        <begin position="139"/>
        <end position="158"/>
    </location>
</feature>
<evidence type="ECO:0000259" key="3">
    <source>
        <dbReference type="PROSITE" id="PS51485"/>
    </source>
</evidence>
<protein>
    <submittedName>
        <fullName evidence="4">Putative Blue copper protein</fullName>
    </submittedName>
</protein>
<dbReference type="PANTHER" id="PTHR33021">
    <property type="entry name" value="BLUE COPPER PROTEIN"/>
    <property type="match status" value="1"/>
</dbReference>
<feature type="domain" description="Phytocyanin" evidence="3">
    <location>
        <begin position="26"/>
        <end position="123"/>
    </location>
</feature>
<dbReference type="PROSITE" id="PS51485">
    <property type="entry name" value="PHYTOCYANIN"/>
    <property type="match status" value="1"/>
</dbReference>
<reference evidence="4 5" key="1">
    <citation type="journal article" date="2020" name="Nat. Commun.">
        <title>Genome of Tripterygium wilfordii and identification of cytochrome P450 involved in triptolide biosynthesis.</title>
        <authorList>
            <person name="Tu L."/>
            <person name="Su P."/>
            <person name="Zhang Z."/>
            <person name="Gao L."/>
            <person name="Wang J."/>
            <person name="Hu T."/>
            <person name="Zhou J."/>
            <person name="Zhang Y."/>
            <person name="Zhao Y."/>
            <person name="Liu Y."/>
            <person name="Song Y."/>
            <person name="Tong Y."/>
            <person name="Lu Y."/>
            <person name="Yang J."/>
            <person name="Xu C."/>
            <person name="Jia M."/>
            <person name="Peters R.J."/>
            <person name="Huang L."/>
            <person name="Gao W."/>
        </authorList>
    </citation>
    <scope>NUCLEOTIDE SEQUENCE [LARGE SCALE GENOMIC DNA]</scope>
    <source>
        <strain evidence="5">cv. XIE 37</strain>
        <tissue evidence="4">Leaf</tissue>
    </source>
</reference>
<dbReference type="InterPro" id="IPR008972">
    <property type="entry name" value="Cupredoxin"/>
</dbReference>
<keyword evidence="1" id="KW-1133">Transmembrane helix</keyword>
<sequence>MVASRVVCMIGCLILVAAMVHGATAATYDLDWKIPPNNSSDYYEDWVSNRTFQIGDSVVFNWNGTDTAADVPEFYYDNCTDFGTILVNSGVMVTFKVNGTFYYISTIDTHCEQGQKIRFVVGDGEFDVNETGAAAPPPLAFLGGFSLIISSLAVLFFTNYM</sequence>
<evidence type="ECO:0000256" key="2">
    <source>
        <dbReference type="SAM" id="SignalP"/>
    </source>
</evidence>
<dbReference type="PANTHER" id="PTHR33021:SF497">
    <property type="entry name" value="PHYTOCYANIN DOMAIN-CONTAINING PROTEIN"/>
    <property type="match status" value="1"/>
</dbReference>
<dbReference type="Gene3D" id="2.60.40.420">
    <property type="entry name" value="Cupredoxins - blue copper proteins"/>
    <property type="match status" value="1"/>
</dbReference>
<feature type="signal peptide" evidence="2">
    <location>
        <begin position="1"/>
        <end position="25"/>
    </location>
</feature>
<dbReference type="InterPro" id="IPR039391">
    <property type="entry name" value="Phytocyanin-like"/>
</dbReference>
<comment type="caution">
    <text evidence="4">The sequence shown here is derived from an EMBL/GenBank/DDBJ whole genome shotgun (WGS) entry which is preliminary data.</text>
</comment>
<accession>A0A7J7DTK2</accession>
<name>A0A7J7DTK2_TRIWF</name>
<evidence type="ECO:0000313" key="4">
    <source>
        <dbReference type="EMBL" id="KAF5749623.1"/>
    </source>
</evidence>
<keyword evidence="2" id="KW-0732">Signal</keyword>
<gene>
    <name evidence="4" type="ORF">HS088_TW04G01593</name>
</gene>
<evidence type="ECO:0000256" key="1">
    <source>
        <dbReference type="SAM" id="Phobius"/>
    </source>
</evidence>
<dbReference type="SUPFAM" id="SSF49503">
    <property type="entry name" value="Cupredoxins"/>
    <property type="match status" value="1"/>
</dbReference>
<feature type="chain" id="PRO_5029515064" evidence="2">
    <location>
        <begin position="26"/>
        <end position="161"/>
    </location>
</feature>
<keyword evidence="1" id="KW-0472">Membrane</keyword>
<dbReference type="EMBL" id="JAAARO010000004">
    <property type="protein sequence ID" value="KAF5749623.1"/>
    <property type="molecule type" value="Genomic_DNA"/>
</dbReference>